<feature type="transmembrane region" description="Helical" evidence="1">
    <location>
        <begin position="56"/>
        <end position="82"/>
    </location>
</feature>
<dbReference type="PANTHER" id="PTHR34655">
    <property type="entry name" value="CONSERVED WITHIN P. AEROPHILUM"/>
    <property type="match status" value="1"/>
</dbReference>
<organism evidence="2">
    <name type="scientific">Caldilinea aerophila</name>
    <dbReference type="NCBI Taxonomy" id="133453"/>
    <lineage>
        <taxon>Bacteria</taxon>
        <taxon>Bacillati</taxon>
        <taxon>Chloroflexota</taxon>
        <taxon>Caldilineae</taxon>
        <taxon>Caldilineales</taxon>
        <taxon>Caldilineaceae</taxon>
        <taxon>Caldilinea</taxon>
    </lineage>
</organism>
<dbReference type="AlphaFoldDB" id="A0A7C1JJN5"/>
<dbReference type="EMBL" id="DSMG01000077">
    <property type="protein sequence ID" value="HDX31226.1"/>
    <property type="molecule type" value="Genomic_DNA"/>
</dbReference>
<evidence type="ECO:0000256" key="1">
    <source>
        <dbReference type="SAM" id="Phobius"/>
    </source>
</evidence>
<evidence type="ECO:0000313" key="2">
    <source>
        <dbReference type="EMBL" id="HDX31226.1"/>
    </source>
</evidence>
<keyword evidence="1" id="KW-0472">Membrane</keyword>
<keyword evidence="1" id="KW-0812">Transmembrane</keyword>
<dbReference type="Gene3D" id="3.40.1260.10">
    <property type="entry name" value="DsrEFH-like"/>
    <property type="match status" value="1"/>
</dbReference>
<keyword evidence="1" id="KW-1133">Transmembrane helix</keyword>
<accession>A0A7C1JJN5</accession>
<dbReference type="PANTHER" id="PTHR34655:SF2">
    <property type="entry name" value="PEROXIREDOXIN FAMILY PROTEIN"/>
    <property type="match status" value="1"/>
</dbReference>
<name>A0A7C1JJN5_9CHLR</name>
<gene>
    <name evidence="2" type="ORF">ENQ20_06985</name>
</gene>
<comment type="caution">
    <text evidence="2">The sequence shown here is derived from an EMBL/GenBank/DDBJ whole genome shotgun (WGS) entry which is preliminary data.</text>
</comment>
<dbReference type="SUPFAM" id="SSF75169">
    <property type="entry name" value="DsrEFH-like"/>
    <property type="match status" value="1"/>
</dbReference>
<reference evidence="2" key="1">
    <citation type="journal article" date="2020" name="mSystems">
        <title>Genome- and Community-Level Interaction Insights into Carbon Utilization and Element Cycling Functions of Hydrothermarchaeota in Hydrothermal Sediment.</title>
        <authorList>
            <person name="Zhou Z."/>
            <person name="Liu Y."/>
            <person name="Xu W."/>
            <person name="Pan J."/>
            <person name="Luo Z.H."/>
            <person name="Li M."/>
        </authorList>
    </citation>
    <scope>NUCLEOTIDE SEQUENCE [LARGE SCALE GENOMIC DNA]</scope>
    <source>
        <strain evidence="2">SpSt-289</strain>
    </source>
</reference>
<proteinExistence type="predicted"/>
<dbReference type="InterPro" id="IPR027396">
    <property type="entry name" value="DsrEFH-like"/>
</dbReference>
<dbReference type="Pfam" id="PF13686">
    <property type="entry name" value="DrsE_2"/>
    <property type="match status" value="1"/>
</dbReference>
<sequence>MEVDTQSTLATNGVGDPVQTLEQRIAALEARLAEMESRIPKDKVTMVVFSGDLDRVLAAFIIASGAAAMGQDVSMFFTFWGLNALRKQRKLQGKKLTEKMMALMSPADTKHMGVSKLNFFGAGAVMLRQMMKEKNVTSVEELIDLCAEMGVKMVSCEMSRDVMGIDPSELRPDVETGGVAAYLADALESRVTLFI</sequence>
<dbReference type="InterPro" id="IPR032836">
    <property type="entry name" value="DsrE2-like"/>
</dbReference>
<protein>
    <submittedName>
        <fullName evidence="2">Uncharacterized protein</fullName>
    </submittedName>
</protein>